<proteinExistence type="predicted"/>
<gene>
    <name evidence="5" type="ORF">GOEFS_065_00080</name>
</gene>
<dbReference type="PANTHER" id="PTHR37042">
    <property type="entry name" value="OUTER MEMBRANE PROTEIN RV1973"/>
    <property type="match status" value="1"/>
</dbReference>
<feature type="transmembrane region" description="Helical" evidence="4">
    <location>
        <begin position="120"/>
        <end position="141"/>
    </location>
</feature>
<dbReference type="eggNOG" id="ENOG5033R2R">
    <property type="taxonomic scope" value="Bacteria"/>
</dbReference>
<feature type="region of interest" description="Disordered" evidence="3">
    <location>
        <begin position="275"/>
        <end position="315"/>
    </location>
</feature>
<feature type="compositionally biased region" description="Low complexity" evidence="3">
    <location>
        <begin position="64"/>
        <end position="98"/>
    </location>
</feature>
<reference evidence="5 6" key="1">
    <citation type="submission" date="2011-12" db="EMBL/GenBank/DDBJ databases">
        <title>Whole genome shotgun sequence of Gordonia effusa NBRC 100432.</title>
        <authorList>
            <person name="Yoshida I."/>
            <person name="Takarada H."/>
            <person name="Hosoyama A."/>
            <person name="Tsuchikane K."/>
            <person name="Katsumata H."/>
            <person name="Yamazaki S."/>
            <person name="Fujita N."/>
        </authorList>
    </citation>
    <scope>NUCLEOTIDE SEQUENCE [LARGE SCALE GENOMIC DNA]</scope>
    <source>
        <strain evidence="5 6">NBRC 100432</strain>
    </source>
</reference>
<dbReference type="AlphaFoldDB" id="H0R163"/>
<evidence type="ECO:0000256" key="3">
    <source>
        <dbReference type="SAM" id="MobiDB-lite"/>
    </source>
</evidence>
<dbReference type="PANTHER" id="PTHR37042:SF4">
    <property type="entry name" value="OUTER MEMBRANE PROTEIN RV1973"/>
    <property type="match status" value="1"/>
</dbReference>
<keyword evidence="4" id="KW-0812">Transmembrane</keyword>
<dbReference type="EMBL" id="BAEH01000065">
    <property type="protein sequence ID" value="GAB18814.1"/>
    <property type="molecule type" value="Genomic_DNA"/>
</dbReference>
<organism evidence="5 6">
    <name type="scientific">Gordonia effusa NBRC 100432</name>
    <dbReference type="NCBI Taxonomy" id="1077974"/>
    <lineage>
        <taxon>Bacteria</taxon>
        <taxon>Bacillati</taxon>
        <taxon>Actinomycetota</taxon>
        <taxon>Actinomycetes</taxon>
        <taxon>Mycobacteriales</taxon>
        <taxon>Gordoniaceae</taxon>
        <taxon>Gordonia</taxon>
    </lineage>
</organism>
<keyword evidence="4" id="KW-1133">Transmembrane helix</keyword>
<accession>H0R163</accession>
<evidence type="ECO:0000313" key="5">
    <source>
        <dbReference type="EMBL" id="GAB18814.1"/>
    </source>
</evidence>
<keyword evidence="6" id="KW-1185">Reference proteome</keyword>
<name>H0R163_9ACTN</name>
<dbReference type="OrthoDB" id="5196392at2"/>
<feature type="compositionally biased region" description="Pro residues" evidence="3">
    <location>
        <begin position="303"/>
        <end position="315"/>
    </location>
</feature>
<protein>
    <recommendedName>
        <fullName evidence="7">Mce-associated membrane protein</fullName>
    </recommendedName>
</protein>
<evidence type="ECO:0000256" key="4">
    <source>
        <dbReference type="SAM" id="Phobius"/>
    </source>
</evidence>
<evidence type="ECO:0008006" key="7">
    <source>
        <dbReference type="Google" id="ProtNLM"/>
    </source>
</evidence>
<feature type="region of interest" description="Disordered" evidence="3">
    <location>
        <begin position="1"/>
        <end position="105"/>
    </location>
</feature>
<comment type="caution">
    <text evidence="5">The sequence shown here is derived from an EMBL/GenBank/DDBJ whole genome shotgun (WGS) entry which is preliminary data.</text>
</comment>
<feature type="compositionally biased region" description="Acidic residues" evidence="3">
    <location>
        <begin position="7"/>
        <end position="21"/>
    </location>
</feature>
<dbReference type="RefSeq" id="WP_007318150.1">
    <property type="nucleotide sequence ID" value="NZ_BAEH01000065.1"/>
</dbReference>
<feature type="compositionally biased region" description="Polar residues" evidence="3">
    <location>
        <begin position="282"/>
        <end position="293"/>
    </location>
</feature>
<comment type="subcellular location">
    <subcellularLocation>
        <location evidence="1">Membrane</location>
    </subcellularLocation>
</comment>
<keyword evidence="2 4" id="KW-0472">Membrane</keyword>
<dbReference type="GO" id="GO:0016020">
    <property type="term" value="C:membrane"/>
    <property type="evidence" value="ECO:0007669"/>
    <property type="project" value="UniProtKB-SubCell"/>
</dbReference>
<evidence type="ECO:0000256" key="2">
    <source>
        <dbReference type="ARBA" id="ARBA00023136"/>
    </source>
</evidence>
<dbReference type="Proteomes" id="UP000035034">
    <property type="component" value="Unassembled WGS sequence"/>
</dbReference>
<dbReference type="STRING" id="1077974.GOEFS_065_00080"/>
<evidence type="ECO:0000313" key="6">
    <source>
        <dbReference type="Proteomes" id="UP000035034"/>
    </source>
</evidence>
<sequence length="315" mass="32005">MPSNTPDDADLENTDVDEPDSGDGFSKSDLVEPDAAGSDALDSDAAESEAVPAKTVKTAKSDALAKPSGKAGKAGKTATASVAAAPEAKQPAAQPKSATQTESKSDSISLTISTSLLKKIGVGVVAVALIALLGVGIWLAVDKVRESGDASRQLSAFDEAKAASDKFVTALVSTSNADKAGGYKEILGPLSTGDLRTRLEKERVDTEKSVADLKLKVSSKILVSSVESFNTDSAKTLVMAEVTGTSAQLPSGASNLMVFRLDLSKVDGKWLVSKFDGPPGSRNGQIDPNQSLPGASPTAPATTPAPAPPATTPAG</sequence>
<evidence type="ECO:0000256" key="1">
    <source>
        <dbReference type="ARBA" id="ARBA00004370"/>
    </source>
</evidence>